<dbReference type="EMBL" id="JABFCS010000001">
    <property type="protein sequence ID" value="NNU44669.1"/>
    <property type="molecule type" value="Genomic_DNA"/>
</dbReference>
<sequence length="299" mass="31145">MADSGKRLAPVLALVVNAFVWGMSWWPFRQLQDEGMHPLWSTALIYLVAFLGFVLVRPGALPELLRTPGLWLLAAAAGLTNVGFNWAVTIGDVVRVVLLFYLMPAWSVLLAWPLLGEKPSRAGMARLVLALAGVAIVLDTSGVGLPWPRTLAEWLALMGGFSFALTNVMLRRLDTSTAGSRVLAMFGGGMLLAGGVAMAGMAQGSVAAMPLLEGSGWLLALLLAAGFLAANLALQYGASRLPAHTTALVMLSEVVFASLSSVALGAAELTARTLLGGALIVAAAAWSAWPARASLAGAQ</sequence>
<name>A0A849KS43_9BURK</name>
<keyword evidence="1" id="KW-1133">Transmembrane helix</keyword>
<feature type="transmembrane region" description="Helical" evidence="1">
    <location>
        <begin position="273"/>
        <end position="291"/>
    </location>
</feature>
<dbReference type="Proteomes" id="UP000552954">
    <property type="component" value="Unassembled WGS sequence"/>
</dbReference>
<dbReference type="SUPFAM" id="SSF103481">
    <property type="entry name" value="Multidrug resistance efflux transporter EmrE"/>
    <property type="match status" value="2"/>
</dbReference>
<feature type="transmembrane region" description="Helical" evidence="1">
    <location>
        <begin position="151"/>
        <end position="170"/>
    </location>
</feature>
<comment type="caution">
    <text evidence="3">The sequence shown here is derived from an EMBL/GenBank/DDBJ whole genome shotgun (WGS) entry which is preliminary data.</text>
</comment>
<feature type="transmembrane region" description="Helical" evidence="1">
    <location>
        <begin position="38"/>
        <end position="56"/>
    </location>
</feature>
<keyword evidence="1" id="KW-0472">Membrane</keyword>
<evidence type="ECO:0000313" key="3">
    <source>
        <dbReference type="EMBL" id="NNU44669.1"/>
    </source>
</evidence>
<gene>
    <name evidence="3" type="ORF">HK415_18170</name>
</gene>
<dbReference type="RefSeq" id="WP_171561676.1">
    <property type="nucleotide sequence ID" value="NZ_JABFCS010000001.1"/>
</dbReference>
<dbReference type="AlphaFoldDB" id="A0A849KS43"/>
<reference evidence="3 4" key="2">
    <citation type="submission" date="2020-06" db="EMBL/GenBank/DDBJ databases">
        <title>Ramlibacter rhizophilus sp. nov., isolated from rhizosphere soil of national flower Mugunghwa from South Korea.</title>
        <authorList>
            <person name="Zheng-Fei Y."/>
            <person name="Huan T."/>
        </authorList>
    </citation>
    <scope>NUCLEOTIDE SEQUENCE [LARGE SCALE GENOMIC DNA]</scope>
    <source>
        <strain evidence="3 4">B156</strain>
    </source>
</reference>
<reference evidence="3 4" key="1">
    <citation type="submission" date="2020-05" db="EMBL/GenBank/DDBJ databases">
        <authorList>
            <person name="Khan S.A."/>
            <person name="Jeon C.O."/>
            <person name="Chun B.H."/>
        </authorList>
    </citation>
    <scope>NUCLEOTIDE SEQUENCE [LARGE SCALE GENOMIC DNA]</scope>
    <source>
        <strain evidence="3 4">B156</strain>
    </source>
</reference>
<organism evidence="3 4">
    <name type="scientific">Ramlibacter montanisoli</name>
    <dbReference type="NCBI Taxonomy" id="2732512"/>
    <lineage>
        <taxon>Bacteria</taxon>
        <taxon>Pseudomonadati</taxon>
        <taxon>Pseudomonadota</taxon>
        <taxon>Betaproteobacteria</taxon>
        <taxon>Burkholderiales</taxon>
        <taxon>Comamonadaceae</taxon>
        <taxon>Ramlibacter</taxon>
    </lineage>
</organism>
<feature type="transmembrane region" description="Helical" evidence="1">
    <location>
        <begin position="93"/>
        <end position="115"/>
    </location>
</feature>
<dbReference type="GO" id="GO:0016020">
    <property type="term" value="C:membrane"/>
    <property type="evidence" value="ECO:0007669"/>
    <property type="project" value="InterPro"/>
</dbReference>
<feature type="transmembrane region" description="Helical" evidence="1">
    <location>
        <begin position="7"/>
        <end position="26"/>
    </location>
</feature>
<evidence type="ECO:0000313" key="4">
    <source>
        <dbReference type="Proteomes" id="UP000552954"/>
    </source>
</evidence>
<dbReference type="PANTHER" id="PTHR22911:SF79">
    <property type="entry name" value="MOBA-LIKE NTP TRANSFERASE DOMAIN-CONTAINING PROTEIN"/>
    <property type="match status" value="1"/>
</dbReference>
<keyword evidence="4" id="KW-1185">Reference proteome</keyword>
<protein>
    <submittedName>
        <fullName evidence="3">DMT family transporter</fullName>
    </submittedName>
</protein>
<dbReference type="PANTHER" id="PTHR22911">
    <property type="entry name" value="ACYL-MALONYL CONDENSING ENZYME-RELATED"/>
    <property type="match status" value="1"/>
</dbReference>
<evidence type="ECO:0000256" key="1">
    <source>
        <dbReference type="SAM" id="Phobius"/>
    </source>
</evidence>
<feature type="transmembrane region" description="Helical" evidence="1">
    <location>
        <begin position="182"/>
        <end position="202"/>
    </location>
</feature>
<dbReference type="Pfam" id="PF00892">
    <property type="entry name" value="EamA"/>
    <property type="match status" value="1"/>
</dbReference>
<feature type="transmembrane region" description="Helical" evidence="1">
    <location>
        <begin position="246"/>
        <end position="267"/>
    </location>
</feature>
<dbReference type="InterPro" id="IPR000620">
    <property type="entry name" value="EamA_dom"/>
</dbReference>
<keyword evidence="1" id="KW-0812">Transmembrane</keyword>
<feature type="transmembrane region" description="Helical" evidence="1">
    <location>
        <begin position="68"/>
        <end position="87"/>
    </location>
</feature>
<feature type="transmembrane region" description="Helical" evidence="1">
    <location>
        <begin position="214"/>
        <end position="234"/>
    </location>
</feature>
<feature type="domain" description="EamA" evidence="2">
    <location>
        <begin position="11"/>
        <end position="138"/>
    </location>
</feature>
<dbReference type="InterPro" id="IPR037185">
    <property type="entry name" value="EmrE-like"/>
</dbReference>
<evidence type="ECO:0000259" key="2">
    <source>
        <dbReference type="Pfam" id="PF00892"/>
    </source>
</evidence>
<accession>A0A849KS43</accession>
<proteinExistence type="predicted"/>
<feature type="transmembrane region" description="Helical" evidence="1">
    <location>
        <begin position="127"/>
        <end position="145"/>
    </location>
</feature>